<dbReference type="InterPro" id="IPR007527">
    <property type="entry name" value="Znf_SWIM"/>
</dbReference>
<dbReference type="AlphaFoldDB" id="A0A5C3KEP6"/>
<dbReference type="PROSITE" id="PS50966">
    <property type="entry name" value="ZF_SWIM"/>
    <property type="match status" value="1"/>
</dbReference>
<sequence length="901" mass="100832">MKLLIALLISSYSSCDTSAYLRTVSICHFEPALRDFAQHLAFSSLYTPIGCRGIGMGWDSQTFGLEGQLLYQGQYHSTMAGRPLGANNQARITILEFVVPIKHLVLSADQRIEVERLYSSGRTQTLLYDAGNKSLQHEVQTWCGKLSICLTNNCPLESRWSVVWMTSWGSGQGETQQTLYQCVLGMPNGGSLRKSSSGPVRASSTSTGSPNRKIAYPYTGCLSHVEITRRVHCMSVTCISGFWEHNASCLASSLERFPAIPLHPDVFSVALQQLEDGVSITTIQATNEEDFKARICWDARLGPRDIQYHTSLYRQFSRKNGVDLRKSLQYNVDNWLNPSLPNYQSVLADAIFYYRARANGNEHFKVCIAIPAMTEASWEYGHRSQIVLDGTFGVCSSRLLLFIALALDTHFDHQTHPTFNPYIAITDTDTKEHVGKNDKVHAYWREKVITCLQSLEVQLIESVEHAQGLQLIELEKVWLMLLKAIDGTDKVVHGALKHLDYLLTNWMPLALWQSWLQYGRLSASLRLKIPVDGVLPTTNHLESFNALLKRKLLTWWLHSGYRLRFDTLISLLIWKILPSVYAHHFAHKEYTQWLTLQFQQHAGGKDLYQAHKDAIHKRAEQSNSRYCWWANDQHRNDGALAILQQGRLISVTQELGFYRAECLPSGNISSNIIRNYQLVINQNGISTCTCPNFSNQHHACKHLRALRCAISSYTQQGYEHEGFYFPATYEEVEAVLKSLEAHQTSPPQALDFRRLDPAAIQSLGNDPTTIDDGQDKSNNPDIFGDSDQDSSETEGCKENGTGMLPGNSKAALATQISSRLTFEANRILPILHGLSSLLDSSVEFQADVGASSSITEMRTVMLEILAKCSGPAMPTAAQPMLSNIAPLTPTLSGPALSRGRK</sequence>
<dbReference type="OrthoDB" id="2422225at2759"/>
<evidence type="ECO:0000313" key="5">
    <source>
        <dbReference type="EMBL" id="TFK18133.1"/>
    </source>
</evidence>
<evidence type="ECO:0000256" key="2">
    <source>
        <dbReference type="SAM" id="MobiDB-lite"/>
    </source>
</evidence>
<accession>A0A5C3KEP6</accession>
<keyword evidence="1" id="KW-0863">Zinc-finger</keyword>
<feature type="chain" id="PRO_5023145399" description="SWIM-type domain-containing protein" evidence="3">
    <location>
        <begin position="16"/>
        <end position="901"/>
    </location>
</feature>
<name>A0A5C3KEP6_COPMA</name>
<feature type="signal peptide" evidence="3">
    <location>
        <begin position="1"/>
        <end position="15"/>
    </location>
</feature>
<feature type="domain" description="SWIM-type" evidence="4">
    <location>
        <begin position="676"/>
        <end position="711"/>
    </location>
</feature>
<evidence type="ECO:0000256" key="1">
    <source>
        <dbReference type="PROSITE-ProRule" id="PRU00325"/>
    </source>
</evidence>
<keyword evidence="6" id="KW-1185">Reference proteome</keyword>
<keyword evidence="3" id="KW-0732">Signal</keyword>
<gene>
    <name evidence="5" type="ORF">FA15DRAFT_731220</name>
</gene>
<proteinExistence type="predicted"/>
<keyword evidence="1" id="KW-0862">Zinc</keyword>
<evidence type="ECO:0000313" key="6">
    <source>
        <dbReference type="Proteomes" id="UP000307440"/>
    </source>
</evidence>
<dbReference type="EMBL" id="ML210428">
    <property type="protein sequence ID" value="TFK18133.1"/>
    <property type="molecule type" value="Genomic_DNA"/>
</dbReference>
<dbReference type="STRING" id="230819.A0A5C3KEP6"/>
<dbReference type="GO" id="GO:0008270">
    <property type="term" value="F:zinc ion binding"/>
    <property type="evidence" value="ECO:0007669"/>
    <property type="project" value="UniProtKB-KW"/>
</dbReference>
<organism evidence="5 6">
    <name type="scientific">Coprinopsis marcescibilis</name>
    <name type="common">Agaric fungus</name>
    <name type="synonym">Psathyrella marcescibilis</name>
    <dbReference type="NCBI Taxonomy" id="230819"/>
    <lineage>
        <taxon>Eukaryota</taxon>
        <taxon>Fungi</taxon>
        <taxon>Dikarya</taxon>
        <taxon>Basidiomycota</taxon>
        <taxon>Agaricomycotina</taxon>
        <taxon>Agaricomycetes</taxon>
        <taxon>Agaricomycetidae</taxon>
        <taxon>Agaricales</taxon>
        <taxon>Agaricineae</taxon>
        <taxon>Psathyrellaceae</taxon>
        <taxon>Coprinopsis</taxon>
    </lineage>
</organism>
<evidence type="ECO:0000256" key="3">
    <source>
        <dbReference type="SAM" id="SignalP"/>
    </source>
</evidence>
<evidence type="ECO:0000259" key="4">
    <source>
        <dbReference type="PROSITE" id="PS50966"/>
    </source>
</evidence>
<reference evidence="5 6" key="1">
    <citation type="journal article" date="2019" name="Nat. Ecol. Evol.">
        <title>Megaphylogeny resolves global patterns of mushroom evolution.</title>
        <authorList>
            <person name="Varga T."/>
            <person name="Krizsan K."/>
            <person name="Foldi C."/>
            <person name="Dima B."/>
            <person name="Sanchez-Garcia M."/>
            <person name="Sanchez-Ramirez S."/>
            <person name="Szollosi G.J."/>
            <person name="Szarkandi J.G."/>
            <person name="Papp V."/>
            <person name="Albert L."/>
            <person name="Andreopoulos W."/>
            <person name="Angelini C."/>
            <person name="Antonin V."/>
            <person name="Barry K.W."/>
            <person name="Bougher N.L."/>
            <person name="Buchanan P."/>
            <person name="Buyck B."/>
            <person name="Bense V."/>
            <person name="Catcheside P."/>
            <person name="Chovatia M."/>
            <person name="Cooper J."/>
            <person name="Damon W."/>
            <person name="Desjardin D."/>
            <person name="Finy P."/>
            <person name="Geml J."/>
            <person name="Haridas S."/>
            <person name="Hughes K."/>
            <person name="Justo A."/>
            <person name="Karasinski D."/>
            <person name="Kautmanova I."/>
            <person name="Kiss B."/>
            <person name="Kocsube S."/>
            <person name="Kotiranta H."/>
            <person name="LaButti K.M."/>
            <person name="Lechner B.E."/>
            <person name="Liimatainen K."/>
            <person name="Lipzen A."/>
            <person name="Lukacs Z."/>
            <person name="Mihaltcheva S."/>
            <person name="Morgado L.N."/>
            <person name="Niskanen T."/>
            <person name="Noordeloos M.E."/>
            <person name="Ohm R.A."/>
            <person name="Ortiz-Santana B."/>
            <person name="Ovrebo C."/>
            <person name="Racz N."/>
            <person name="Riley R."/>
            <person name="Savchenko A."/>
            <person name="Shiryaev A."/>
            <person name="Soop K."/>
            <person name="Spirin V."/>
            <person name="Szebenyi C."/>
            <person name="Tomsovsky M."/>
            <person name="Tulloss R.E."/>
            <person name="Uehling J."/>
            <person name="Grigoriev I.V."/>
            <person name="Vagvolgyi C."/>
            <person name="Papp T."/>
            <person name="Martin F.M."/>
            <person name="Miettinen O."/>
            <person name="Hibbett D.S."/>
            <person name="Nagy L.G."/>
        </authorList>
    </citation>
    <scope>NUCLEOTIDE SEQUENCE [LARGE SCALE GENOMIC DNA]</scope>
    <source>
        <strain evidence="5 6">CBS 121175</strain>
    </source>
</reference>
<keyword evidence="1" id="KW-0479">Metal-binding</keyword>
<protein>
    <recommendedName>
        <fullName evidence="4">SWIM-type domain-containing protein</fullName>
    </recommendedName>
</protein>
<dbReference type="Proteomes" id="UP000307440">
    <property type="component" value="Unassembled WGS sequence"/>
</dbReference>
<feature type="region of interest" description="Disordered" evidence="2">
    <location>
        <begin position="761"/>
        <end position="806"/>
    </location>
</feature>